<dbReference type="Gene3D" id="2.40.40.20">
    <property type="match status" value="1"/>
</dbReference>
<dbReference type="Gene3D" id="3.40.228.10">
    <property type="entry name" value="Dimethylsulfoxide Reductase, domain 2"/>
    <property type="match status" value="1"/>
</dbReference>
<feature type="domain" description="Molybdopterin oxidoreductase" evidence="7">
    <location>
        <begin position="50"/>
        <end position="506"/>
    </location>
</feature>
<dbReference type="PROSITE" id="PS00932">
    <property type="entry name" value="MOLYBDOPTERIN_PROK_3"/>
    <property type="match status" value="1"/>
</dbReference>
<evidence type="ECO:0000256" key="3">
    <source>
        <dbReference type="ARBA" id="ARBA00022505"/>
    </source>
</evidence>
<dbReference type="InterPro" id="IPR050612">
    <property type="entry name" value="Prok_Mopterin_Oxidored"/>
</dbReference>
<protein>
    <submittedName>
        <fullName evidence="9">Molybdopterin-dependent oxidoreductase</fullName>
    </submittedName>
</protein>
<dbReference type="InterPro" id="IPR006655">
    <property type="entry name" value="Mopterin_OxRdtase_prok_CS"/>
</dbReference>
<feature type="domain" description="Molybdopterin dinucleotide-binding" evidence="8">
    <location>
        <begin position="623"/>
        <end position="736"/>
    </location>
</feature>
<organism evidence="9 10">
    <name type="scientific">Gluconacetobacter takamatsuzukensis</name>
    <dbReference type="NCBI Taxonomy" id="1286190"/>
    <lineage>
        <taxon>Bacteria</taxon>
        <taxon>Pseudomonadati</taxon>
        <taxon>Pseudomonadota</taxon>
        <taxon>Alphaproteobacteria</taxon>
        <taxon>Acetobacterales</taxon>
        <taxon>Acetobacteraceae</taxon>
        <taxon>Gluconacetobacter</taxon>
    </lineage>
</organism>
<gene>
    <name evidence="9" type="ORF">HLH27_12485</name>
</gene>
<dbReference type="InterPro" id="IPR009010">
    <property type="entry name" value="Asp_de-COase-like_dom_sf"/>
</dbReference>
<dbReference type="InterPro" id="IPR006656">
    <property type="entry name" value="Mopterin_OxRdtase"/>
</dbReference>
<evidence type="ECO:0000313" key="9">
    <source>
        <dbReference type="EMBL" id="MBB2205827.1"/>
    </source>
</evidence>
<reference evidence="9 10" key="1">
    <citation type="submission" date="2020-04" db="EMBL/GenBank/DDBJ databases">
        <title>Description of novel Gluconacetobacter.</title>
        <authorList>
            <person name="Sombolestani A."/>
        </authorList>
    </citation>
    <scope>NUCLEOTIDE SEQUENCE [LARGE SCALE GENOMIC DNA]</scope>
    <source>
        <strain evidence="9 10">LMG 27800</strain>
    </source>
</reference>
<dbReference type="InterPro" id="IPR041954">
    <property type="entry name" value="CT_DMSOR/BSOR/TMAOR"/>
</dbReference>
<evidence type="ECO:0000313" key="10">
    <source>
        <dbReference type="Proteomes" id="UP000540556"/>
    </source>
</evidence>
<proteinExistence type="inferred from homology"/>
<keyword evidence="4" id="KW-0479">Metal-binding</keyword>
<dbReference type="GO" id="GO:0009055">
    <property type="term" value="F:electron transfer activity"/>
    <property type="evidence" value="ECO:0007669"/>
    <property type="project" value="TreeGrafter"/>
</dbReference>
<sequence>MTGIRYNAAHWGVYEVDPEQPGSPLSPWRNDPSPTPIGLDQRSAGVMNLRVTKPAIRASWRAAGHRATGAGRGAEGFVEIGWDEATDLIAAELERVRTAHGNQAIFGGSYGWASAGRFHHAQSQLHRFLNLAGGYTRSVDSYSLGAGRALMPEIVASMDDLSAGATSWDVIAHNTQLFVTFGGIPEKNAQVSPGGAGRHRVRGALRQAAAAGVRFVNLSPVRDNLDDTLAAEWVSIRPNTDTALMLALVHEIDRAGLADHAFLDRYCVGSDYFLTYVRGGIDGQPKTPAWAASITQVPERRIVDLAHEIATHRTMLNCAWSLQRASHGEQPFWAIVALAAMVGQIGLPGGGFAVGYGPMNAIGSAAPWLKGPTLDQGRNPVTAFIPVARIADMLLNPGAAFTYKGQGHTYPDIRLVWWAGGNPFHHHQDLNRLRQAFRRPETIIVQEQYWTPMARFADIVLPATTSLERNDIGFATREGLYVAMRRMADPPGEALDDHAILARIADRLGFGRAFTEGLDETGWLRRLYGQSRSKAAESGIPLPDFDDFWDQGLIDLSEFSSSQIAFSDFRADPLSHPLSTPSGRIEITSQRILSYALPDCPGHPAWMAPDEWLGADLSHAFPFHLISDQPARRLHSQLDHAELSRAGKIAGREPVHIHPADATARGIADGDIVELFNDRGRCLAGAVLSAHIMPGVLRLSTGAWADGDGPLDRHGNPNVLTRDRGASGFSQGCAALSCLVGIRRADHVPPVRAFDPPTFIA</sequence>
<evidence type="ECO:0000259" key="8">
    <source>
        <dbReference type="Pfam" id="PF01568"/>
    </source>
</evidence>
<dbReference type="AlphaFoldDB" id="A0A7W4KF64"/>
<dbReference type="SUPFAM" id="SSF53706">
    <property type="entry name" value="Formate dehydrogenase/DMSO reductase, domains 1-3"/>
    <property type="match status" value="1"/>
</dbReference>
<comment type="caution">
    <text evidence="9">The sequence shown here is derived from an EMBL/GenBank/DDBJ whole genome shotgun (WGS) entry which is preliminary data.</text>
</comment>
<dbReference type="CDD" id="cd02793">
    <property type="entry name" value="MopB_CT_DMSOR-BSOR-TMAOR"/>
    <property type="match status" value="1"/>
</dbReference>
<evidence type="ECO:0000256" key="4">
    <source>
        <dbReference type="ARBA" id="ARBA00022723"/>
    </source>
</evidence>
<dbReference type="GO" id="GO:0043546">
    <property type="term" value="F:molybdopterin cofactor binding"/>
    <property type="evidence" value="ECO:0007669"/>
    <property type="project" value="InterPro"/>
</dbReference>
<comment type="similarity">
    <text evidence="2">Belongs to the prokaryotic molybdopterin-containing oxidoreductase family.</text>
</comment>
<dbReference type="GO" id="GO:0030151">
    <property type="term" value="F:molybdenum ion binding"/>
    <property type="evidence" value="ECO:0007669"/>
    <property type="project" value="TreeGrafter"/>
</dbReference>
<dbReference type="SUPFAM" id="SSF50692">
    <property type="entry name" value="ADC-like"/>
    <property type="match status" value="1"/>
</dbReference>
<comment type="cofactor">
    <cofactor evidence="1">
        <name>Mo-bis(molybdopterin guanine dinucleotide)</name>
        <dbReference type="ChEBI" id="CHEBI:60539"/>
    </cofactor>
</comment>
<keyword evidence="10" id="KW-1185">Reference proteome</keyword>
<name>A0A7W4KF64_9PROT</name>
<dbReference type="GO" id="GO:0009061">
    <property type="term" value="P:anaerobic respiration"/>
    <property type="evidence" value="ECO:0007669"/>
    <property type="project" value="TreeGrafter"/>
</dbReference>
<dbReference type="Gene3D" id="3.40.50.740">
    <property type="match status" value="1"/>
</dbReference>
<dbReference type="Proteomes" id="UP000540556">
    <property type="component" value="Unassembled WGS sequence"/>
</dbReference>
<evidence type="ECO:0000256" key="1">
    <source>
        <dbReference type="ARBA" id="ARBA00001942"/>
    </source>
</evidence>
<dbReference type="RefSeq" id="WP_182950364.1">
    <property type="nucleotide sequence ID" value="NZ_JABEQK010000009.1"/>
</dbReference>
<keyword evidence="5" id="KW-0560">Oxidoreductase</keyword>
<dbReference type="GO" id="GO:0030288">
    <property type="term" value="C:outer membrane-bounded periplasmic space"/>
    <property type="evidence" value="ECO:0007669"/>
    <property type="project" value="TreeGrafter"/>
</dbReference>
<dbReference type="InterPro" id="IPR006657">
    <property type="entry name" value="MoPterin_dinucl-bd_dom"/>
</dbReference>
<dbReference type="EMBL" id="JABEQK010000009">
    <property type="protein sequence ID" value="MBB2205827.1"/>
    <property type="molecule type" value="Genomic_DNA"/>
</dbReference>
<evidence type="ECO:0000256" key="2">
    <source>
        <dbReference type="ARBA" id="ARBA00010312"/>
    </source>
</evidence>
<dbReference type="Pfam" id="PF00384">
    <property type="entry name" value="Molybdopterin"/>
    <property type="match status" value="1"/>
</dbReference>
<feature type="region of interest" description="Disordered" evidence="6">
    <location>
        <begin position="17"/>
        <end position="41"/>
    </location>
</feature>
<keyword evidence="3" id="KW-0500">Molybdenum</keyword>
<dbReference type="PANTHER" id="PTHR43742:SF10">
    <property type="entry name" value="TRIMETHYLAMINE-N-OXIDE REDUCTASE 2"/>
    <property type="match status" value="1"/>
</dbReference>
<dbReference type="Gene3D" id="3.90.55.10">
    <property type="entry name" value="Dimethylsulfoxide Reductase, domain 3"/>
    <property type="match status" value="1"/>
</dbReference>
<evidence type="ECO:0000256" key="5">
    <source>
        <dbReference type="ARBA" id="ARBA00023002"/>
    </source>
</evidence>
<dbReference type="GO" id="GO:0016491">
    <property type="term" value="F:oxidoreductase activity"/>
    <property type="evidence" value="ECO:0007669"/>
    <property type="project" value="UniProtKB-KW"/>
</dbReference>
<evidence type="ECO:0000259" key="7">
    <source>
        <dbReference type="Pfam" id="PF00384"/>
    </source>
</evidence>
<dbReference type="PANTHER" id="PTHR43742">
    <property type="entry name" value="TRIMETHYLAMINE-N-OXIDE REDUCTASE"/>
    <property type="match status" value="1"/>
</dbReference>
<dbReference type="Pfam" id="PF01568">
    <property type="entry name" value="Molydop_binding"/>
    <property type="match status" value="1"/>
</dbReference>
<accession>A0A7W4KF64</accession>
<evidence type="ECO:0000256" key="6">
    <source>
        <dbReference type="SAM" id="MobiDB-lite"/>
    </source>
</evidence>